<keyword evidence="3" id="KW-1185">Reference proteome</keyword>
<evidence type="ECO:0000313" key="2">
    <source>
        <dbReference type="EMBL" id="GBN36378.1"/>
    </source>
</evidence>
<dbReference type="Proteomes" id="UP000499080">
    <property type="component" value="Unassembled WGS sequence"/>
</dbReference>
<sequence length="239" mass="26579">MDRPQSQLSSKTVGSIEENNYSYHEGDKACSLLEMNELEIRVTRPDEIADNLDLCANDGVGNMKLESQEYRFGESEQSNSQLTENDANFSNMDYSNENTAFNLAPDSRFVLSQEGNPLGVGSSDCLVGVSPHVSDDKQEENGNYWALLSSSKPINVSESDLNESEVIKSNIYDLVSFRSTFFEKNEVQSFFSIPAKSREKHKAASNVSIIDPFSDADACVPELFEGSEKGIFFITQTFL</sequence>
<dbReference type="AlphaFoldDB" id="A0A4Y2NAB2"/>
<dbReference type="EMBL" id="BGPR01008828">
    <property type="protein sequence ID" value="GBN36378.1"/>
    <property type="molecule type" value="Genomic_DNA"/>
</dbReference>
<protein>
    <submittedName>
        <fullName evidence="2">Uncharacterized protein</fullName>
    </submittedName>
</protein>
<feature type="compositionally biased region" description="Polar residues" evidence="1">
    <location>
        <begin position="75"/>
        <end position="91"/>
    </location>
</feature>
<comment type="caution">
    <text evidence="2">The sequence shown here is derived from an EMBL/GenBank/DDBJ whole genome shotgun (WGS) entry which is preliminary data.</text>
</comment>
<feature type="region of interest" description="Disordered" evidence="1">
    <location>
        <begin position="1"/>
        <end position="20"/>
    </location>
</feature>
<feature type="region of interest" description="Disordered" evidence="1">
    <location>
        <begin position="72"/>
        <end position="91"/>
    </location>
</feature>
<proteinExistence type="predicted"/>
<evidence type="ECO:0000256" key="1">
    <source>
        <dbReference type="SAM" id="MobiDB-lite"/>
    </source>
</evidence>
<reference evidence="2 3" key="1">
    <citation type="journal article" date="2019" name="Sci. Rep.">
        <title>Orb-weaving spider Araneus ventricosus genome elucidates the spidroin gene catalogue.</title>
        <authorList>
            <person name="Kono N."/>
            <person name="Nakamura H."/>
            <person name="Ohtoshi R."/>
            <person name="Moran D.A.P."/>
            <person name="Shinohara A."/>
            <person name="Yoshida Y."/>
            <person name="Fujiwara M."/>
            <person name="Mori M."/>
            <person name="Tomita M."/>
            <person name="Arakawa K."/>
        </authorList>
    </citation>
    <scope>NUCLEOTIDE SEQUENCE [LARGE SCALE GENOMIC DNA]</scope>
</reference>
<evidence type="ECO:0000313" key="3">
    <source>
        <dbReference type="Proteomes" id="UP000499080"/>
    </source>
</evidence>
<accession>A0A4Y2NAB2</accession>
<organism evidence="2 3">
    <name type="scientific">Araneus ventricosus</name>
    <name type="common">Orbweaver spider</name>
    <name type="synonym">Epeira ventricosa</name>
    <dbReference type="NCBI Taxonomy" id="182803"/>
    <lineage>
        <taxon>Eukaryota</taxon>
        <taxon>Metazoa</taxon>
        <taxon>Ecdysozoa</taxon>
        <taxon>Arthropoda</taxon>
        <taxon>Chelicerata</taxon>
        <taxon>Arachnida</taxon>
        <taxon>Araneae</taxon>
        <taxon>Araneomorphae</taxon>
        <taxon>Entelegynae</taxon>
        <taxon>Araneoidea</taxon>
        <taxon>Araneidae</taxon>
        <taxon>Araneus</taxon>
    </lineage>
</organism>
<name>A0A4Y2NAB2_ARAVE</name>
<gene>
    <name evidence="2" type="ORF">AVEN_274606_1</name>
</gene>